<sequence length="265" mass="31151">MKKYNTNHTFAICAYGESEYLEECISSLLNQTVKTNILISTSTPSEYICKMAEKYELPLCINKGEHGITQDWNFAYEHADTDYVTIAHQDDIYDKRYVECLLNNVSKVSRPLIYFTDYAEVRDGAIVTNNKLLNTKRILLAPLRAKVLWSNKWIRRRILSIGSAICCPSVTYFRPNLPSPLFLNGFRSCEDWETWERISRLKGAFVYNKKILTYHRIHENSETSKIIHDNKRTEEDFIMYRKFWPEWIAKILIKKYASSQKSNDL</sequence>
<feature type="domain" description="Glycosyltransferase 2-like" evidence="1">
    <location>
        <begin position="10"/>
        <end position="107"/>
    </location>
</feature>
<accession>A0A414IT01</accession>
<dbReference type="PANTHER" id="PTHR22916">
    <property type="entry name" value="GLYCOSYLTRANSFERASE"/>
    <property type="match status" value="1"/>
</dbReference>
<evidence type="ECO:0000259" key="1">
    <source>
        <dbReference type="Pfam" id="PF00535"/>
    </source>
</evidence>
<dbReference type="InterPro" id="IPR001173">
    <property type="entry name" value="Glyco_trans_2-like"/>
</dbReference>
<dbReference type="Pfam" id="PF00535">
    <property type="entry name" value="Glycos_transf_2"/>
    <property type="match status" value="1"/>
</dbReference>
<evidence type="ECO:0000313" key="3">
    <source>
        <dbReference type="Proteomes" id="UP000285290"/>
    </source>
</evidence>
<dbReference type="Proteomes" id="UP000285290">
    <property type="component" value="Unassembled WGS sequence"/>
</dbReference>
<organism evidence="2 3">
    <name type="scientific">Agathobacter rectalis</name>
    <dbReference type="NCBI Taxonomy" id="39491"/>
    <lineage>
        <taxon>Bacteria</taxon>
        <taxon>Bacillati</taxon>
        <taxon>Bacillota</taxon>
        <taxon>Clostridia</taxon>
        <taxon>Lachnospirales</taxon>
        <taxon>Lachnospiraceae</taxon>
        <taxon>Agathobacter</taxon>
    </lineage>
</organism>
<comment type="caution">
    <text evidence="2">The sequence shown here is derived from an EMBL/GenBank/DDBJ whole genome shotgun (WGS) entry which is preliminary data.</text>
</comment>
<gene>
    <name evidence="2" type="ORF">DW753_09730</name>
</gene>
<dbReference type="PANTHER" id="PTHR22916:SF3">
    <property type="entry name" value="UDP-GLCNAC:BETAGAL BETA-1,3-N-ACETYLGLUCOSAMINYLTRANSFERASE-LIKE PROTEIN 1"/>
    <property type="match status" value="1"/>
</dbReference>
<keyword evidence="2" id="KW-0808">Transferase</keyword>
<dbReference type="EMBL" id="QSKC01000011">
    <property type="protein sequence ID" value="RHE31669.1"/>
    <property type="molecule type" value="Genomic_DNA"/>
</dbReference>
<dbReference type="RefSeq" id="WP_117997465.1">
    <property type="nucleotide sequence ID" value="NZ_QRWI01000010.1"/>
</dbReference>
<evidence type="ECO:0000313" key="2">
    <source>
        <dbReference type="EMBL" id="RHE31669.1"/>
    </source>
</evidence>
<dbReference type="SUPFAM" id="SSF53448">
    <property type="entry name" value="Nucleotide-diphospho-sugar transferases"/>
    <property type="match status" value="1"/>
</dbReference>
<dbReference type="GO" id="GO:0016758">
    <property type="term" value="F:hexosyltransferase activity"/>
    <property type="evidence" value="ECO:0007669"/>
    <property type="project" value="UniProtKB-ARBA"/>
</dbReference>
<dbReference type="InterPro" id="IPR029044">
    <property type="entry name" value="Nucleotide-diphossugar_trans"/>
</dbReference>
<proteinExistence type="predicted"/>
<dbReference type="CDD" id="cd00761">
    <property type="entry name" value="Glyco_tranf_GTA_type"/>
    <property type="match status" value="1"/>
</dbReference>
<dbReference type="Gene3D" id="3.90.550.10">
    <property type="entry name" value="Spore Coat Polysaccharide Biosynthesis Protein SpsA, Chain A"/>
    <property type="match status" value="1"/>
</dbReference>
<name>A0A414IT01_9FIRM</name>
<protein>
    <submittedName>
        <fullName evidence="2">Glycosyltransferase</fullName>
    </submittedName>
</protein>
<reference evidence="2 3" key="1">
    <citation type="submission" date="2018-08" db="EMBL/GenBank/DDBJ databases">
        <title>A genome reference for cultivated species of the human gut microbiota.</title>
        <authorList>
            <person name="Zou Y."/>
            <person name="Xue W."/>
            <person name="Luo G."/>
        </authorList>
    </citation>
    <scope>NUCLEOTIDE SEQUENCE [LARGE SCALE GENOMIC DNA]</scope>
    <source>
        <strain evidence="2 3">AM29-10</strain>
    </source>
</reference>
<dbReference type="AlphaFoldDB" id="A0A414IT01"/>